<keyword evidence="2" id="KW-1185">Reference proteome</keyword>
<dbReference type="GO" id="GO:0035869">
    <property type="term" value="C:ciliary transition zone"/>
    <property type="evidence" value="ECO:0007669"/>
    <property type="project" value="TreeGrafter"/>
</dbReference>
<dbReference type="Pfam" id="PF06730">
    <property type="entry name" value="FAM92"/>
    <property type="match status" value="1"/>
</dbReference>
<dbReference type="GO" id="GO:0060271">
    <property type="term" value="P:cilium assembly"/>
    <property type="evidence" value="ECO:0007669"/>
    <property type="project" value="TreeGrafter"/>
</dbReference>
<evidence type="ECO:0000313" key="1">
    <source>
        <dbReference type="Ensembl" id="ENSCWAP00000022674.1"/>
    </source>
</evidence>
<dbReference type="AlphaFoldDB" id="A0A8C3WX86"/>
<reference evidence="1" key="1">
    <citation type="submission" date="2025-08" db="UniProtKB">
        <authorList>
            <consortium name="Ensembl"/>
        </authorList>
    </citation>
    <scope>IDENTIFICATION</scope>
</reference>
<dbReference type="PANTHER" id="PTHR21223">
    <property type="entry name" value="CBY1-INTERACTING BAR DOMAIN-CONTAINING PROTEIN HOMOLOG"/>
    <property type="match status" value="1"/>
</dbReference>
<dbReference type="Proteomes" id="UP000694540">
    <property type="component" value="Unplaced"/>
</dbReference>
<dbReference type="Ensembl" id="ENSCWAT00000024590.1">
    <property type="protein sequence ID" value="ENSCWAP00000022674.1"/>
    <property type="gene ID" value="ENSCWAG00000017290.1"/>
</dbReference>
<organism evidence="1 2">
    <name type="scientific">Catagonus wagneri</name>
    <name type="common">Chacoan peccary</name>
    <dbReference type="NCBI Taxonomy" id="51154"/>
    <lineage>
        <taxon>Eukaryota</taxon>
        <taxon>Metazoa</taxon>
        <taxon>Chordata</taxon>
        <taxon>Craniata</taxon>
        <taxon>Vertebrata</taxon>
        <taxon>Euteleostomi</taxon>
        <taxon>Mammalia</taxon>
        <taxon>Eutheria</taxon>
        <taxon>Laurasiatheria</taxon>
        <taxon>Artiodactyla</taxon>
        <taxon>Suina</taxon>
        <taxon>Tayassuidae</taxon>
        <taxon>Catagonus</taxon>
    </lineage>
</organism>
<evidence type="ECO:0000313" key="2">
    <source>
        <dbReference type="Proteomes" id="UP000694540"/>
    </source>
</evidence>
<dbReference type="GeneTree" id="ENSGT00390000010285"/>
<proteinExistence type="predicted"/>
<dbReference type="PANTHER" id="PTHR21223:SF4">
    <property type="entry name" value="CBY1-INTERACTING BAR DOMAIN-CONTAINING PROTEIN 1"/>
    <property type="match status" value="1"/>
</dbReference>
<reference evidence="1" key="2">
    <citation type="submission" date="2025-09" db="UniProtKB">
        <authorList>
            <consortium name="Ensembl"/>
        </authorList>
    </citation>
    <scope>IDENTIFICATION</scope>
</reference>
<dbReference type="InterPro" id="IPR009602">
    <property type="entry name" value="CBAR/FAM92"/>
</dbReference>
<name>A0A8C3WX86_9CETA</name>
<sequence length="104" mass="11657">MNTTLATRHLEETVDGFEKHEIKDIKTLFSEFSTIETLSHNKASEVYTAVCQNIQNVNEEDLEVFRNSLYPPDYSSCVDVVRANSESPLQRSLSAKCVSGTGQI</sequence>
<dbReference type="GO" id="GO:0036064">
    <property type="term" value="C:ciliary basal body"/>
    <property type="evidence" value="ECO:0007669"/>
    <property type="project" value="TreeGrafter"/>
</dbReference>
<protein>
    <submittedName>
        <fullName evidence="1">Uncharacterized protein</fullName>
    </submittedName>
</protein>
<accession>A0A8C3WX86</accession>